<keyword evidence="2" id="KW-1185">Reference proteome</keyword>
<proteinExistence type="predicted"/>
<dbReference type="Proteomes" id="UP001358586">
    <property type="component" value="Chromosome 5"/>
</dbReference>
<protein>
    <recommendedName>
        <fullName evidence="3">Reverse transcriptase zinc-binding domain-containing protein</fullName>
    </recommendedName>
</protein>
<gene>
    <name evidence="1" type="ORF">PVK06_016584</name>
</gene>
<comment type="caution">
    <text evidence="1">The sequence shown here is derived from an EMBL/GenBank/DDBJ whole genome shotgun (WGS) entry which is preliminary data.</text>
</comment>
<evidence type="ECO:0000313" key="2">
    <source>
        <dbReference type="Proteomes" id="UP001358586"/>
    </source>
</evidence>
<dbReference type="EMBL" id="JARKNE010000005">
    <property type="protein sequence ID" value="KAK5832781.1"/>
    <property type="molecule type" value="Genomic_DNA"/>
</dbReference>
<name>A0ABR0Q0M0_GOSAR</name>
<sequence>MGLDEHLFRLMEKRVNDSMNDALLKQFTENDITYVVKIMALLKAFGADDYPAIIFQSARELITDGILWRVGNSTRTNIWNDFWLPGRENNRISVQRIMPNWTTVNQLIEHESNTWNKELVLNIVDAATAARIFSIPIFGGGSEDMMVWKYEGSREYTVKGGTLSVEIVCPLCKKDPEDADHLMWSCGILKCVWASLNITILSFGALMCCKNRFANTFSAAKEQQKQFIAISIWGLWFQRNKLLHEVLARDLKGEIVGAETYLFEDVVDAFVAEARACERVLLLACAMGFRHLIVEVGYGAAHTLALEGRRRQVFGVWVDGVPDSVKTMAIKDCLVWNQSHHGSLCFALKVEKVR</sequence>
<reference evidence="1 2" key="1">
    <citation type="submission" date="2023-03" db="EMBL/GenBank/DDBJ databases">
        <title>WGS of Gossypium arboreum.</title>
        <authorList>
            <person name="Yu D."/>
        </authorList>
    </citation>
    <scope>NUCLEOTIDE SEQUENCE [LARGE SCALE GENOMIC DNA]</scope>
    <source>
        <tissue evidence="1">Leaf</tissue>
    </source>
</reference>
<evidence type="ECO:0000313" key="1">
    <source>
        <dbReference type="EMBL" id="KAK5832781.1"/>
    </source>
</evidence>
<organism evidence="1 2">
    <name type="scientific">Gossypium arboreum</name>
    <name type="common">Tree cotton</name>
    <name type="synonym">Gossypium nanking</name>
    <dbReference type="NCBI Taxonomy" id="29729"/>
    <lineage>
        <taxon>Eukaryota</taxon>
        <taxon>Viridiplantae</taxon>
        <taxon>Streptophyta</taxon>
        <taxon>Embryophyta</taxon>
        <taxon>Tracheophyta</taxon>
        <taxon>Spermatophyta</taxon>
        <taxon>Magnoliopsida</taxon>
        <taxon>eudicotyledons</taxon>
        <taxon>Gunneridae</taxon>
        <taxon>Pentapetalae</taxon>
        <taxon>rosids</taxon>
        <taxon>malvids</taxon>
        <taxon>Malvales</taxon>
        <taxon>Malvaceae</taxon>
        <taxon>Malvoideae</taxon>
        <taxon>Gossypium</taxon>
    </lineage>
</organism>
<accession>A0ABR0Q0M0</accession>
<evidence type="ECO:0008006" key="3">
    <source>
        <dbReference type="Google" id="ProtNLM"/>
    </source>
</evidence>